<dbReference type="PROSITE" id="PS51318">
    <property type="entry name" value="TAT"/>
    <property type="match status" value="1"/>
</dbReference>
<dbReference type="Gene3D" id="3.40.630.10">
    <property type="entry name" value="Zn peptidases"/>
    <property type="match status" value="1"/>
</dbReference>
<protein>
    <submittedName>
        <fullName evidence="3">Zinc carboxypeptidase</fullName>
    </submittedName>
</protein>
<keyword evidence="3" id="KW-0121">Carboxypeptidase</keyword>
<gene>
    <name evidence="3" type="ORF">SAMN04489841_2116</name>
</gene>
<feature type="region of interest" description="Disordered" evidence="1">
    <location>
        <begin position="107"/>
        <end position="126"/>
    </location>
</feature>
<evidence type="ECO:0000259" key="2">
    <source>
        <dbReference type="SMART" id="SM00631"/>
    </source>
</evidence>
<dbReference type="OrthoDB" id="202058at2157"/>
<sequence length="973" mass="105846">MTNRNGRSKSPRADDRVAATGTADGQDSGDEFADSVIDRRTYLSLSAATGAALALPGSATADVRGEPITDELAFVVNHTPDEYEAATVVEFANRRALEAFADDYVTEPDPELSRAPKAVTRNSPAPAAHARLTADEVADVCERDGVERLDFSPGANPWWKLDSPYEDGVFPPVESARNYVAYEELAAGLDHLESARPDRVRVQRIGESPGWTNRFTGEESDPRPVYVAEVTANVRDEESVAEKERIVYSLSIHGDERAGAESGCRLLEDLATGRADDFEHLLDDIVLVFLFPNPDGWVSRTPQTAIPWVEAHDTNFQRGNASVFDGQPIDTNRQYPTIGWTNPAFRPAEPDGAPEEFEALVPDALAIVDHLRDYDDVALFCDYHGMYTADHAVFNLETNASLDHGETNELDELNVRIGEAMQSHWGGIEAIEDDIATAIEEMYDWVDDGDEAVPDGDSYDGLFDWGTTYDSISYQVTGGFADWAGQPEAFGGLGAVAVTPEVVLSNHQVAAQKEWKPYSSRHYVTAYRISMRTCAELIARETSATVATGGQNVAYVTTDELTRTSAALPHTDDHFDPDTAADTDSGPDGGRGTDHATEVRRNHRRVEAGSAAQSTVAADAVDSSHSLFVHFDGVRNATTGTIRVKDPTGTVVREIDLAAKADPTDLTARRRDVEEVFVRRPRAGRWEIDVDADADIRVGTTVIDADGDVPDPEEVLGYEQRAYSVTPLQFFDDLEPFLEDGEIEGMSILDVAIGRLLWDDATACRYDKLVVSHDVGLDHPLYLRAIERFVELGGDLVLTDAGVNLLGELDVGAAASIAPDDITDADMVFATLEDRDLEHPLLAGIRPRQQEIWKGSQLGYTTGIDQPSTTVERDAFEAAGGSVAGTLPRWLIDDGEPVPAGYGVGAGILPAGDAEITVLGSVLPPARQTELHPFGLADYALSEMGHTLLCNALDFEQRRYVDGDLVRTVGERR</sequence>
<feature type="compositionally biased region" description="Basic residues" evidence="1">
    <location>
        <begin position="1"/>
        <end position="10"/>
    </location>
</feature>
<dbReference type="RefSeq" id="WP_090617290.1">
    <property type="nucleotide sequence ID" value="NZ_FOFD01000003.1"/>
</dbReference>
<evidence type="ECO:0000313" key="3">
    <source>
        <dbReference type="EMBL" id="SEQ69818.1"/>
    </source>
</evidence>
<dbReference type="EMBL" id="FOFD01000003">
    <property type="protein sequence ID" value="SEQ69818.1"/>
    <property type="molecule type" value="Genomic_DNA"/>
</dbReference>
<dbReference type="InterPro" id="IPR006311">
    <property type="entry name" value="TAT_signal"/>
</dbReference>
<keyword evidence="3" id="KW-0645">Protease</keyword>
<accession>A0A1H9I5L0</accession>
<organism evidence="3 4">
    <name type="scientific">Natrinema salaciae</name>
    <dbReference type="NCBI Taxonomy" id="1186196"/>
    <lineage>
        <taxon>Archaea</taxon>
        <taxon>Methanobacteriati</taxon>
        <taxon>Methanobacteriota</taxon>
        <taxon>Stenosarchaea group</taxon>
        <taxon>Halobacteria</taxon>
        <taxon>Halobacteriales</taxon>
        <taxon>Natrialbaceae</taxon>
        <taxon>Natrinema</taxon>
    </lineage>
</organism>
<dbReference type="AlphaFoldDB" id="A0A1H9I5L0"/>
<feature type="region of interest" description="Disordered" evidence="1">
    <location>
        <begin position="568"/>
        <end position="613"/>
    </location>
</feature>
<feature type="compositionally biased region" description="Basic and acidic residues" evidence="1">
    <location>
        <begin position="591"/>
        <end position="600"/>
    </location>
</feature>
<dbReference type="GO" id="GO:0006508">
    <property type="term" value="P:proteolysis"/>
    <property type="evidence" value="ECO:0007669"/>
    <property type="project" value="InterPro"/>
</dbReference>
<reference evidence="4" key="1">
    <citation type="submission" date="2016-10" db="EMBL/GenBank/DDBJ databases">
        <authorList>
            <person name="Varghese N."/>
            <person name="Submissions S."/>
        </authorList>
    </citation>
    <scope>NUCLEOTIDE SEQUENCE [LARGE SCALE GENOMIC DNA]</scope>
    <source>
        <strain evidence="4">DSM 25055</strain>
    </source>
</reference>
<dbReference type="SUPFAM" id="SSF53187">
    <property type="entry name" value="Zn-dependent exopeptidases"/>
    <property type="match status" value="1"/>
</dbReference>
<feature type="domain" description="Peptidase M14" evidence="2">
    <location>
        <begin position="179"/>
        <end position="458"/>
    </location>
</feature>
<evidence type="ECO:0000256" key="1">
    <source>
        <dbReference type="SAM" id="MobiDB-lite"/>
    </source>
</evidence>
<proteinExistence type="predicted"/>
<dbReference type="InterPro" id="IPR000834">
    <property type="entry name" value="Peptidase_M14"/>
</dbReference>
<dbReference type="GO" id="GO:0008270">
    <property type="term" value="F:zinc ion binding"/>
    <property type="evidence" value="ECO:0007669"/>
    <property type="project" value="InterPro"/>
</dbReference>
<evidence type="ECO:0000313" key="4">
    <source>
        <dbReference type="Proteomes" id="UP000199114"/>
    </source>
</evidence>
<dbReference type="GO" id="GO:0004181">
    <property type="term" value="F:metallocarboxypeptidase activity"/>
    <property type="evidence" value="ECO:0007669"/>
    <property type="project" value="InterPro"/>
</dbReference>
<dbReference type="SMART" id="SM00631">
    <property type="entry name" value="Zn_pept"/>
    <property type="match status" value="1"/>
</dbReference>
<dbReference type="Pfam" id="PF00246">
    <property type="entry name" value="Peptidase_M14"/>
    <property type="match status" value="1"/>
</dbReference>
<keyword evidence="4" id="KW-1185">Reference proteome</keyword>
<keyword evidence="3" id="KW-0378">Hydrolase</keyword>
<dbReference type="Proteomes" id="UP000199114">
    <property type="component" value="Unassembled WGS sequence"/>
</dbReference>
<name>A0A1H9I5L0_9EURY</name>
<feature type="region of interest" description="Disordered" evidence="1">
    <location>
        <begin position="1"/>
        <end position="32"/>
    </location>
</feature>